<keyword evidence="3 6" id="KW-0597">Phosphoprotein</keyword>
<dbReference type="EMBL" id="JAUJEB010000001">
    <property type="protein sequence ID" value="MDN5210770.1"/>
    <property type="molecule type" value="Genomic_DNA"/>
</dbReference>
<evidence type="ECO:0000259" key="9">
    <source>
        <dbReference type="PROSITE" id="PS50110"/>
    </source>
</evidence>
<dbReference type="InterPro" id="IPR013783">
    <property type="entry name" value="Ig-like_fold"/>
</dbReference>
<dbReference type="InterPro" id="IPR003594">
    <property type="entry name" value="HATPase_dom"/>
</dbReference>
<dbReference type="SUPFAM" id="SSF55874">
    <property type="entry name" value="ATPase domain of HSP90 chaperone/DNA topoisomerase II/histidine kinase"/>
    <property type="match status" value="1"/>
</dbReference>
<reference evidence="10" key="1">
    <citation type="submission" date="2023-06" db="EMBL/GenBank/DDBJ databases">
        <title>Genomic of Agaribacillus aureum.</title>
        <authorList>
            <person name="Wang G."/>
        </authorList>
    </citation>
    <scope>NUCLEOTIDE SEQUENCE</scope>
    <source>
        <strain evidence="10">BMA12</strain>
    </source>
</reference>
<dbReference type="InterPro" id="IPR015943">
    <property type="entry name" value="WD40/YVTN_repeat-like_dom_sf"/>
</dbReference>
<dbReference type="Pfam" id="PF00072">
    <property type="entry name" value="Response_reg"/>
    <property type="match status" value="1"/>
</dbReference>
<evidence type="ECO:0000256" key="4">
    <source>
        <dbReference type="ARBA" id="ARBA00023015"/>
    </source>
</evidence>
<dbReference type="RefSeq" id="WP_346756111.1">
    <property type="nucleotide sequence ID" value="NZ_JAUJEB010000001.1"/>
</dbReference>
<dbReference type="Gene3D" id="3.30.565.10">
    <property type="entry name" value="Histidine kinase-like ATPase, C-terminal domain"/>
    <property type="match status" value="1"/>
</dbReference>
<dbReference type="CDD" id="cd00075">
    <property type="entry name" value="HATPase"/>
    <property type="match status" value="1"/>
</dbReference>
<dbReference type="SUPFAM" id="SSF47384">
    <property type="entry name" value="Homodimeric domain of signal transducing histidine kinase"/>
    <property type="match status" value="1"/>
</dbReference>
<dbReference type="PANTHER" id="PTHR43547:SF2">
    <property type="entry name" value="HYBRID SIGNAL TRANSDUCTION HISTIDINE KINASE C"/>
    <property type="match status" value="1"/>
</dbReference>
<comment type="catalytic activity">
    <reaction evidence="1">
        <text>ATP + protein L-histidine = ADP + protein N-phospho-L-histidine.</text>
        <dbReference type="EC" id="2.7.13.3"/>
    </reaction>
</comment>
<dbReference type="InterPro" id="IPR036097">
    <property type="entry name" value="HisK_dim/P_sf"/>
</dbReference>
<feature type="domain" description="HTH araC/xylS-type" evidence="7">
    <location>
        <begin position="1292"/>
        <end position="1391"/>
    </location>
</feature>
<name>A0ABT8L1S0_9BACT</name>
<evidence type="ECO:0000313" key="11">
    <source>
        <dbReference type="Proteomes" id="UP001172083"/>
    </source>
</evidence>
<keyword evidence="11" id="KW-1185">Reference proteome</keyword>
<dbReference type="InterPro" id="IPR011110">
    <property type="entry name" value="Reg_prop"/>
</dbReference>
<dbReference type="Pfam" id="PF07494">
    <property type="entry name" value="Reg_prop"/>
    <property type="match status" value="3"/>
</dbReference>
<protein>
    <recommendedName>
        <fullName evidence="2">histidine kinase</fullName>
        <ecNumber evidence="2">2.7.13.3</ecNumber>
    </recommendedName>
</protein>
<organism evidence="10 11">
    <name type="scientific">Agaribacillus aureus</name>
    <dbReference type="NCBI Taxonomy" id="3051825"/>
    <lineage>
        <taxon>Bacteria</taxon>
        <taxon>Pseudomonadati</taxon>
        <taxon>Bacteroidota</taxon>
        <taxon>Cytophagia</taxon>
        <taxon>Cytophagales</taxon>
        <taxon>Splendidivirgaceae</taxon>
        <taxon>Agaribacillus</taxon>
    </lineage>
</organism>
<feature type="domain" description="Histidine kinase" evidence="8">
    <location>
        <begin position="862"/>
        <end position="1099"/>
    </location>
</feature>
<keyword evidence="5" id="KW-0804">Transcription</keyword>
<keyword evidence="4" id="KW-0805">Transcription regulation</keyword>
<dbReference type="Gene3D" id="1.10.10.60">
    <property type="entry name" value="Homeodomain-like"/>
    <property type="match status" value="2"/>
</dbReference>
<dbReference type="InterPro" id="IPR004358">
    <property type="entry name" value="Sig_transdc_His_kin-like_C"/>
</dbReference>
<dbReference type="CDD" id="cd00082">
    <property type="entry name" value="HisKA"/>
    <property type="match status" value="1"/>
</dbReference>
<dbReference type="InterPro" id="IPR003661">
    <property type="entry name" value="HisK_dim/P_dom"/>
</dbReference>
<dbReference type="CDD" id="cd17574">
    <property type="entry name" value="REC_OmpR"/>
    <property type="match status" value="1"/>
</dbReference>
<evidence type="ECO:0000256" key="3">
    <source>
        <dbReference type="ARBA" id="ARBA00022553"/>
    </source>
</evidence>
<accession>A0ABT8L1S0</accession>
<dbReference type="InterPro" id="IPR009057">
    <property type="entry name" value="Homeodomain-like_sf"/>
</dbReference>
<evidence type="ECO:0000259" key="7">
    <source>
        <dbReference type="PROSITE" id="PS01124"/>
    </source>
</evidence>
<evidence type="ECO:0000256" key="5">
    <source>
        <dbReference type="ARBA" id="ARBA00023163"/>
    </source>
</evidence>
<feature type="domain" description="Response regulatory" evidence="9">
    <location>
        <begin position="1145"/>
        <end position="1260"/>
    </location>
</feature>
<gene>
    <name evidence="10" type="ORF">QQ020_01885</name>
</gene>
<dbReference type="InterPro" id="IPR001789">
    <property type="entry name" value="Sig_transdc_resp-reg_receiver"/>
</dbReference>
<dbReference type="PROSITE" id="PS50109">
    <property type="entry name" value="HIS_KIN"/>
    <property type="match status" value="1"/>
</dbReference>
<dbReference type="Gene3D" id="1.10.287.130">
    <property type="match status" value="1"/>
</dbReference>
<dbReference type="Pfam" id="PF12833">
    <property type="entry name" value="HTH_18"/>
    <property type="match status" value="1"/>
</dbReference>
<dbReference type="InterPro" id="IPR011006">
    <property type="entry name" value="CheY-like_superfamily"/>
</dbReference>
<feature type="modified residue" description="4-aspartylphosphate" evidence="6">
    <location>
        <position position="1193"/>
    </location>
</feature>
<evidence type="ECO:0000259" key="8">
    <source>
        <dbReference type="PROSITE" id="PS50109"/>
    </source>
</evidence>
<dbReference type="InterPro" id="IPR005467">
    <property type="entry name" value="His_kinase_dom"/>
</dbReference>
<evidence type="ECO:0000313" key="10">
    <source>
        <dbReference type="EMBL" id="MDN5210770.1"/>
    </source>
</evidence>
<dbReference type="Pfam" id="PF07495">
    <property type="entry name" value="Y_Y_Y"/>
    <property type="match status" value="1"/>
</dbReference>
<comment type="caution">
    <text evidence="10">The sequence shown here is derived from an EMBL/GenBank/DDBJ whole genome shotgun (WGS) entry which is preliminary data.</text>
</comment>
<dbReference type="InterPro" id="IPR018060">
    <property type="entry name" value="HTH_AraC"/>
</dbReference>
<dbReference type="Pfam" id="PF00512">
    <property type="entry name" value="HisKA"/>
    <property type="match status" value="1"/>
</dbReference>
<dbReference type="Proteomes" id="UP001172083">
    <property type="component" value="Unassembled WGS sequence"/>
</dbReference>
<dbReference type="PROSITE" id="PS50110">
    <property type="entry name" value="RESPONSE_REGULATORY"/>
    <property type="match status" value="1"/>
</dbReference>
<evidence type="ECO:0000256" key="2">
    <source>
        <dbReference type="ARBA" id="ARBA00012438"/>
    </source>
</evidence>
<dbReference type="Pfam" id="PF02518">
    <property type="entry name" value="HATPase_c"/>
    <property type="match status" value="1"/>
</dbReference>
<dbReference type="EC" id="2.7.13.3" evidence="2"/>
<evidence type="ECO:0000256" key="1">
    <source>
        <dbReference type="ARBA" id="ARBA00000085"/>
    </source>
</evidence>
<dbReference type="PROSITE" id="PS01124">
    <property type="entry name" value="HTH_ARAC_FAMILY_2"/>
    <property type="match status" value="1"/>
</dbReference>
<dbReference type="SMART" id="SM00387">
    <property type="entry name" value="HATPase_c"/>
    <property type="match status" value="1"/>
</dbReference>
<dbReference type="SUPFAM" id="SSF63829">
    <property type="entry name" value="Calcium-dependent phosphotriesterase"/>
    <property type="match status" value="2"/>
</dbReference>
<dbReference type="SUPFAM" id="SSF46689">
    <property type="entry name" value="Homeodomain-like"/>
    <property type="match status" value="1"/>
</dbReference>
<dbReference type="Gene3D" id="3.40.50.2300">
    <property type="match status" value="1"/>
</dbReference>
<proteinExistence type="predicted"/>
<dbReference type="SMART" id="SM00388">
    <property type="entry name" value="HisKA"/>
    <property type="match status" value="1"/>
</dbReference>
<dbReference type="PRINTS" id="PR00344">
    <property type="entry name" value="BCTRLSENSOR"/>
</dbReference>
<dbReference type="Gene3D" id="2.60.40.10">
    <property type="entry name" value="Immunoglobulins"/>
    <property type="match status" value="1"/>
</dbReference>
<dbReference type="SMART" id="SM00342">
    <property type="entry name" value="HTH_ARAC"/>
    <property type="match status" value="1"/>
</dbReference>
<dbReference type="InterPro" id="IPR036890">
    <property type="entry name" value="HATPase_C_sf"/>
</dbReference>
<dbReference type="SMART" id="SM00448">
    <property type="entry name" value="REC"/>
    <property type="match status" value="1"/>
</dbReference>
<dbReference type="InterPro" id="IPR011123">
    <property type="entry name" value="Y_Y_Y"/>
</dbReference>
<dbReference type="PANTHER" id="PTHR43547">
    <property type="entry name" value="TWO-COMPONENT HISTIDINE KINASE"/>
    <property type="match status" value="1"/>
</dbReference>
<dbReference type="SUPFAM" id="SSF52172">
    <property type="entry name" value="CheY-like"/>
    <property type="match status" value="1"/>
</dbReference>
<evidence type="ECO:0000256" key="6">
    <source>
        <dbReference type="PROSITE-ProRule" id="PRU00169"/>
    </source>
</evidence>
<sequence>MTVEKGLSHTDATSIVQGSQGFIWIGTFGGLQRFDGHELKSFINDSDQLNTVYNNRIFQMVTGQFGYIWIATEGGLKCFDTFTENYVTFQSENARDLEPLYDLCYAVFADNDGTIYFLTDEGFFQYQIEKDMVVKAFKLAPASQLPNPIDGDIVADWKGNIWVNTGSGLLFVNKEFQMGKPNALYYNLVDEKGMEQPAIGGLLMDNKDRLLMGSVNGILNFKLTDFYATLPRKTITVNYVPIEGNEMRQLSKNKNIQINNIVQDLSGNYWLSSDAGLIQMDWNANTPPVFRWYINSEFDNNSLTFNHISSLFLDDAGSLWITTWGGGVNYVDLNQKQFSLLRRDPGNPQNTLSDNYIRAMIEDHRGNLWIGTRSGGLNRYNFKTKQYTQYKHVSDDPNSLSSDNIRSLAIDRENRIWIGTDQGINIFRPEDNSFEHLVHDQEDINSLSDNVIFSMAVDYFGQIWAGSWTNGLNRITYFGRGNYNIERFFQDDNSAYSLCSNKITFIYTDTLRPEVFVSTNKGLNHIYLSSRGEVEEISCYTGYEGKDDGLSSNYVWPVVRTDDSTVWAGTLGGGVNRILLGNQGYKGYKSIHYSLNEGAPSNDMESLLIDNNGNLWLGSKGLSMFDTKENIFINYDHNDGLQGDSFKIGASCKGSDSRLYFGGTNGITYFYPDSIKKNRIKPKIVFTELVVQGTKIEPGKKYDEHLILAKTINNITHLKLNYFHNNFSIAFASLLYANPEKSHFKYLLEGYDEDWIYTDRKKSRTATYANLAYGDYIFKVMGSNHDGYWNTEPLTLKVSILPPWWETQTSKVIYGMLFLVFILGIFYLQRRWFKLKRDLEITLLEEKKMEEMHQMRMQFFTNISHEFRTPLTLILGPIEKLRSEVMERIDLNKYYNIIYNNANRLHSLINELMDFRKVESGAFDLKVLKDDISRFVKEIGEGFSELAVQKDISFKISTPQNNIDKIWFDKKVVEKILINLISNAFRYTKSTGAIYLEVFEDESNFKPLFKNEFKIIYNSETDKFVWIHIVDNGVGITSDSLPQIFERYYRVSDSKDRHLGSGVGLALVKSLVGLHKGNIFVYSERDKGTEFFVALPKGNSAFSTHEMINDDCFTQDNNLKLPNTLDKVKVREFTYQHDTNQQIPTVLLVEDNDEVRDFLKDDLKQEFKIIEAINGLEGLEKTRNQYPDLIISDIMMPVMDGVAFCEEVKNDLNICHIPFILLTAKSSVESRIKGTESGADAYFSKPFNLKLLKASVWNIVENRRKIKERYTNDTFIEVRELVTNKKDKDFIDNLIEIIETNMENPKFDIDHLCMEVGNSRTKLYNKVKGLTGQSVGEFIRRLRMKKSAQYLLTEDISVAEAMARVGIQSQSYFTKTFKKEFGTTPAQYVNQKLSESNKIDATLDEL</sequence>
<dbReference type="Gene3D" id="2.130.10.10">
    <property type="entry name" value="YVTN repeat-like/Quinoprotein amine dehydrogenase"/>
    <property type="match status" value="3"/>
</dbReference>